<keyword evidence="9" id="KW-1185">Reference proteome</keyword>
<dbReference type="Pfam" id="PF00848">
    <property type="entry name" value="Ring_hydroxyl_A"/>
    <property type="match status" value="2"/>
</dbReference>
<keyword evidence="3" id="KW-0479">Metal-binding</keyword>
<organism evidence="8 9">
    <name type="scientific">Rhizorhapis suberifaciens</name>
    <name type="common">corky root of lettuce</name>
    <dbReference type="NCBI Taxonomy" id="13656"/>
    <lineage>
        <taxon>Bacteria</taxon>
        <taxon>Pseudomonadati</taxon>
        <taxon>Pseudomonadota</taxon>
        <taxon>Alphaproteobacteria</taxon>
        <taxon>Sphingomonadales</taxon>
        <taxon>Sphingomonadaceae</taxon>
        <taxon>Rhizorhapis</taxon>
    </lineage>
</organism>
<evidence type="ECO:0000256" key="3">
    <source>
        <dbReference type="ARBA" id="ARBA00022723"/>
    </source>
</evidence>
<proteinExistence type="predicted"/>
<name>A0A840HX19_9SPHN</name>
<dbReference type="Proteomes" id="UP000575068">
    <property type="component" value="Unassembled WGS sequence"/>
</dbReference>
<evidence type="ECO:0000259" key="7">
    <source>
        <dbReference type="PROSITE" id="PS51296"/>
    </source>
</evidence>
<dbReference type="GO" id="GO:0051537">
    <property type="term" value="F:2 iron, 2 sulfur cluster binding"/>
    <property type="evidence" value="ECO:0007669"/>
    <property type="project" value="UniProtKB-KW"/>
</dbReference>
<dbReference type="SUPFAM" id="SSF50022">
    <property type="entry name" value="ISP domain"/>
    <property type="match status" value="1"/>
</dbReference>
<reference evidence="8 9" key="1">
    <citation type="submission" date="2020-08" db="EMBL/GenBank/DDBJ databases">
        <title>Genomic Encyclopedia of Type Strains, Phase IV (KMG-IV): sequencing the most valuable type-strain genomes for metagenomic binning, comparative biology and taxonomic classification.</title>
        <authorList>
            <person name="Goeker M."/>
        </authorList>
    </citation>
    <scope>NUCLEOTIDE SEQUENCE [LARGE SCALE GENOMIC DNA]</scope>
    <source>
        <strain evidence="8 9">DSM 7465</strain>
    </source>
</reference>
<keyword evidence="4" id="KW-0560">Oxidoreductase</keyword>
<comment type="cofactor">
    <cofactor evidence="1">
        <name>Fe cation</name>
        <dbReference type="ChEBI" id="CHEBI:24875"/>
    </cofactor>
</comment>
<evidence type="ECO:0000256" key="5">
    <source>
        <dbReference type="ARBA" id="ARBA00023004"/>
    </source>
</evidence>
<dbReference type="PROSITE" id="PS51296">
    <property type="entry name" value="RIESKE"/>
    <property type="match status" value="1"/>
</dbReference>
<sequence>MIGFEHSELRSRYDELVDLVAQKSPTLAHDIFKVPVSEYTDRERWEREVQLLRTTPMVLALSSELPEPGSYWSLTRLGVPMLLVRQKSGEARLFINACRHRGAKVVEEGQGKKPRFTCIYHAWTYGLDGRLVGLPGEGIFGDVDKADYGLTELAVEERYGLIWAILTPGLALDLDAFLGPELSSLLPKFGLERFRVVNLKEVPAANWKLAYEGYVETYHFPSLHAQSFGSFVIPGVIKVESKGIHGEIVSPVLGIQEKCDPSSIDDLKRYVQSGFTIFPSTFYTCASTEAFAGEEERDGPPLERMFMNQILPGNSPGESVTISRTVVSGEFEGTPMEKEVRDWANLTHQVVIDEDCPVVNSIQETVYSGAQEHFTFGRNESAIHHFHRELHKALGDEPLD</sequence>
<dbReference type="RefSeq" id="WP_184477398.1">
    <property type="nucleotide sequence ID" value="NZ_JACHOV010000019.1"/>
</dbReference>
<dbReference type="AlphaFoldDB" id="A0A840HX19"/>
<dbReference type="InterPro" id="IPR017941">
    <property type="entry name" value="Rieske_2Fe-2S"/>
</dbReference>
<dbReference type="PANTHER" id="PTHR43756:SF5">
    <property type="entry name" value="CHOLINE MONOOXYGENASE, CHLOROPLASTIC"/>
    <property type="match status" value="1"/>
</dbReference>
<evidence type="ECO:0000256" key="2">
    <source>
        <dbReference type="ARBA" id="ARBA00022714"/>
    </source>
</evidence>
<dbReference type="GO" id="GO:0051213">
    <property type="term" value="F:dioxygenase activity"/>
    <property type="evidence" value="ECO:0007669"/>
    <property type="project" value="UniProtKB-KW"/>
</dbReference>
<dbReference type="Gene3D" id="3.90.380.10">
    <property type="entry name" value="Naphthalene 1,2-dioxygenase Alpha Subunit, Chain A, domain 1"/>
    <property type="match status" value="2"/>
</dbReference>
<dbReference type="PANTHER" id="PTHR43756">
    <property type="entry name" value="CHOLINE MONOOXYGENASE, CHLOROPLASTIC"/>
    <property type="match status" value="1"/>
</dbReference>
<feature type="domain" description="Rieske" evidence="7">
    <location>
        <begin position="56"/>
        <end position="164"/>
    </location>
</feature>
<dbReference type="InterPro" id="IPR036922">
    <property type="entry name" value="Rieske_2Fe-2S_sf"/>
</dbReference>
<keyword evidence="6" id="KW-0411">Iron-sulfur</keyword>
<evidence type="ECO:0000256" key="1">
    <source>
        <dbReference type="ARBA" id="ARBA00001962"/>
    </source>
</evidence>
<dbReference type="Pfam" id="PF00355">
    <property type="entry name" value="Rieske"/>
    <property type="match status" value="1"/>
</dbReference>
<accession>A0A840HX19</accession>
<evidence type="ECO:0000256" key="4">
    <source>
        <dbReference type="ARBA" id="ARBA00023002"/>
    </source>
</evidence>
<keyword evidence="2" id="KW-0001">2Fe-2S</keyword>
<evidence type="ECO:0000256" key="6">
    <source>
        <dbReference type="ARBA" id="ARBA00023014"/>
    </source>
</evidence>
<dbReference type="PRINTS" id="PR00090">
    <property type="entry name" value="RNGDIOXGNASE"/>
</dbReference>
<gene>
    <name evidence="8" type="ORF">HNQ99_003249</name>
</gene>
<keyword evidence="8" id="KW-0223">Dioxygenase</keyword>
<dbReference type="EMBL" id="JACHOV010000019">
    <property type="protein sequence ID" value="MBB4642912.1"/>
    <property type="molecule type" value="Genomic_DNA"/>
</dbReference>
<evidence type="ECO:0000313" key="8">
    <source>
        <dbReference type="EMBL" id="MBB4642912.1"/>
    </source>
</evidence>
<keyword evidence="5" id="KW-0408">Iron</keyword>
<dbReference type="InterPro" id="IPR015879">
    <property type="entry name" value="Ring_hydroxy_dOase_asu_C_dom"/>
</dbReference>
<dbReference type="CDD" id="cd03469">
    <property type="entry name" value="Rieske_RO_Alpha_N"/>
    <property type="match status" value="1"/>
</dbReference>
<dbReference type="Gene3D" id="2.102.10.10">
    <property type="entry name" value="Rieske [2Fe-2S] iron-sulphur domain"/>
    <property type="match status" value="1"/>
</dbReference>
<dbReference type="InterPro" id="IPR001663">
    <property type="entry name" value="Rng_hydr_dOase-A"/>
</dbReference>
<protein>
    <submittedName>
        <fullName evidence="8">Phenylpropionate dioxygenase-like ring-hydroxylating dioxygenase large terminal subunit</fullName>
    </submittedName>
</protein>
<evidence type="ECO:0000313" key="9">
    <source>
        <dbReference type="Proteomes" id="UP000575068"/>
    </source>
</evidence>
<comment type="caution">
    <text evidence="8">The sequence shown here is derived from an EMBL/GenBank/DDBJ whole genome shotgun (WGS) entry which is preliminary data.</text>
</comment>
<dbReference type="SUPFAM" id="SSF55961">
    <property type="entry name" value="Bet v1-like"/>
    <property type="match status" value="1"/>
</dbReference>
<dbReference type="GO" id="GO:0005506">
    <property type="term" value="F:iron ion binding"/>
    <property type="evidence" value="ECO:0007669"/>
    <property type="project" value="InterPro"/>
</dbReference>